<dbReference type="AlphaFoldDB" id="A0A9P7JM90"/>
<dbReference type="Proteomes" id="UP000823399">
    <property type="component" value="Unassembled WGS sequence"/>
</dbReference>
<evidence type="ECO:0000313" key="3">
    <source>
        <dbReference type="Proteomes" id="UP000823399"/>
    </source>
</evidence>
<gene>
    <name evidence="2" type="ORF">F5147DRAFT_30250</name>
</gene>
<keyword evidence="1" id="KW-1133">Transmembrane helix</keyword>
<dbReference type="GeneID" id="64691372"/>
<reference evidence="2" key="1">
    <citation type="journal article" date="2020" name="New Phytol.">
        <title>Comparative genomics reveals dynamic genome evolution in host specialist ectomycorrhizal fungi.</title>
        <authorList>
            <person name="Lofgren L.A."/>
            <person name="Nguyen N.H."/>
            <person name="Vilgalys R."/>
            <person name="Ruytinx J."/>
            <person name="Liao H.L."/>
            <person name="Branco S."/>
            <person name="Kuo A."/>
            <person name="LaButti K."/>
            <person name="Lipzen A."/>
            <person name="Andreopoulos W."/>
            <person name="Pangilinan J."/>
            <person name="Riley R."/>
            <person name="Hundley H."/>
            <person name="Na H."/>
            <person name="Barry K."/>
            <person name="Grigoriev I.V."/>
            <person name="Stajich J.E."/>
            <person name="Kennedy P.G."/>
        </authorList>
    </citation>
    <scope>NUCLEOTIDE SEQUENCE</scope>
    <source>
        <strain evidence="2">FC423</strain>
    </source>
</reference>
<keyword evidence="3" id="KW-1185">Reference proteome</keyword>
<accession>A0A9P7JM90</accession>
<dbReference type="OrthoDB" id="2900663at2759"/>
<name>A0A9P7JM90_9AGAM</name>
<evidence type="ECO:0000313" key="2">
    <source>
        <dbReference type="EMBL" id="KAG2089838.1"/>
    </source>
</evidence>
<dbReference type="RefSeq" id="XP_041286013.1">
    <property type="nucleotide sequence ID" value="XM_041429113.1"/>
</dbReference>
<comment type="caution">
    <text evidence="2">The sequence shown here is derived from an EMBL/GenBank/DDBJ whole genome shotgun (WGS) entry which is preliminary data.</text>
</comment>
<evidence type="ECO:0000256" key="1">
    <source>
        <dbReference type="SAM" id="Phobius"/>
    </source>
</evidence>
<sequence length="70" mass="8027">MGGDESRVHQAAIKFRRCVFLHLCYLLVMNLASMSALPFELKQDIFENAANSDRRSALSLTPVARRVQFW</sequence>
<dbReference type="EMBL" id="JABBWM010000108">
    <property type="protein sequence ID" value="KAG2089838.1"/>
    <property type="molecule type" value="Genomic_DNA"/>
</dbReference>
<proteinExistence type="predicted"/>
<keyword evidence="1" id="KW-0472">Membrane</keyword>
<feature type="transmembrane region" description="Helical" evidence="1">
    <location>
        <begin position="20"/>
        <end position="39"/>
    </location>
</feature>
<protein>
    <submittedName>
        <fullName evidence="2">Uncharacterized protein</fullName>
    </submittedName>
</protein>
<organism evidence="2 3">
    <name type="scientific">Suillus discolor</name>
    <dbReference type="NCBI Taxonomy" id="1912936"/>
    <lineage>
        <taxon>Eukaryota</taxon>
        <taxon>Fungi</taxon>
        <taxon>Dikarya</taxon>
        <taxon>Basidiomycota</taxon>
        <taxon>Agaricomycotina</taxon>
        <taxon>Agaricomycetes</taxon>
        <taxon>Agaricomycetidae</taxon>
        <taxon>Boletales</taxon>
        <taxon>Suillineae</taxon>
        <taxon>Suillaceae</taxon>
        <taxon>Suillus</taxon>
    </lineage>
</organism>
<keyword evidence="1" id="KW-0812">Transmembrane</keyword>